<dbReference type="AlphaFoldDB" id="A0A6A5TN38"/>
<evidence type="ECO:0000313" key="6">
    <source>
        <dbReference type="EMBL" id="KAF1954091.1"/>
    </source>
</evidence>
<dbReference type="GO" id="GO:0000387">
    <property type="term" value="P:spliceosomal snRNP assembly"/>
    <property type="evidence" value="ECO:0007669"/>
    <property type="project" value="TreeGrafter"/>
</dbReference>
<dbReference type="PANTHER" id="PTHR21399">
    <property type="entry name" value="CHLORIDE CONDUCTANCE REGULATORY PROTEIN ICLN"/>
    <property type="match status" value="1"/>
</dbReference>
<evidence type="ECO:0000256" key="2">
    <source>
        <dbReference type="ARBA" id="ARBA00004496"/>
    </source>
</evidence>
<evidence type="ECO:0000256" key="1">
    <source>
        <dbReference type="ARBA" id="ARBA00004123"/>
    </source>
</evidence>
<comment type="subcellular location">
    <subcellularLocation>
        <location evidence="2">Cytoplasm</location>
    </subcellularLocation>
    <subcellularLocation>
        <location evidence="1">Nucleus</location>
    </subcellularLocation>
</comment>
<evidence type="ECO:0000256" key="3">
    <source>
        <dbReference type="ARBA" id="ARBA00022490"/>
    </source>
</evidence>
<dbReference type="GO" id="GO:0034715">
    <property type="term" value="C:pICln-Sm protein complex"/>
    <property type="evidence" value="ECO:0007669"/>
    <property type="project" value="TreeGrafter"/>
</dbReference>
<evidence type="ECO:0000256" key="4">
    <source>
        <dbReference type="ARBA" id="ARBA00023242"/>
    </source>
</evidence>
<proteinExistence type="predicted"/>
<dbReference type="Proteomes" id="UP000800035">
    <property type="component" value="Unassembled WGS sequence"/>
</dbReference>
<keyword evidence="7" id="KW-1185">Reference proteome</keyword>
<dbReference type="GO" id="GO:0005829">
    <property type="term" value="C:cytosol"/>
    <property type="evidence" value="ECO:0007669"/>
    <property type="project" value="TreeGrafter"/>
</dbReference>
<sequence>MALRHLSTPPKIEDSTPLQEHQEQTPTTFFGAKPVLYAHHSNLTLSASSSKLSGDGTFAKFKAERDGDSEDALIKEVDIWVNSENLILFQTAPTPTGVSIPYPSIALHATLKYKSTTDALLLNLSLNDANNFNDADDIDILELTILPPAYNTPSPQTACIAEIFAAMNTCSDLHPDPDDEGGDDGMDGILDDTAPGATGWITAENMHEFEDEEGNFRGTVIGEELGPGAGTVRAREDDGVDVTGTNGVDGEGHEEKYQRTG</sequence>
<gene>
    <name evidence="6" type="ORF">CC80DRAFT_595240</name>
</gene>
<name>A0A6A5TN38_9PLEO</name>
<dbReference type="GO" id="GO:0045292">
    <property type="term" value="P:mRNA cis splicing, via spliceosome"/>
    <property type="evidence" value="ECO:0007669"/>
    <property type="project" value="TreeGrafter"/>
</dbReference>
<protein>
    <recommendedName>
        <fullName evidence="8">Benzoylformate decarboxylase</fullName>
    </recommendedName>
</protein>
<organism evidence="6 7">
    <name type="scientific">Byssothecium circinans</name>
    <dbReference type="NCBI Taxonomy" id="147558"/>
    <lineage>
        <taxon>Eukaryota</taxon>
        <taxon>Fungi</taxon>
        <taxon>Dikarya</taxon>
        <taxon>Ascomycota</taxon>
        <taxon>Pezizomycotina</taxon>
        <taxon>Dothideomycetes</taxon>
        <taxon>Pleosporomycetidae</taxon>
        <taxon>Pleosporales</taxon>
        <taxon>Massarineae</taxon>
        <taxon>Massarinaceae</taxon>
        <taxon>Byssothecium</taxon>
    </lineage>
</organism>
<dbReference type="GO" id="GO:0005681">
    <property type="term" value="C:spliceosomal complex"/>
    <property type="evidence" value="ECO:0007669"/>
    <property type="project" value="TreeGrafter"/>
</dbReference>
<evidence type="ECO:0000256" key="5">
    <source>
        <dbReference type="SAM" id="MobiDB-lite"/>
    </source>
</evidence>
<dbReference type="Gene3D" id="2.30.29.30">
    <property type="entry name" value="Pleckstrin-homology domain (PH domain)/Phosphotyrosine-binding domain (PTB)"/>
    <property type="match status" value="1"/>
</dbReference>
<keyword evidence="4" id="KW-0539">Nucleus</keyword>
<reference evidence="6" key="1">
    <citation type="journal article" date="2020" name="Stud. Mycol.">
        <title>101 Dothideomycetes genomes: a test case for predicting lifestyles and emergence of pathogens.</title>
        <authorList>
            <person name="Haridas S."/>
            <person name="Albert R."/>
            <person name="Binder M."/>
            <person name="Bloem J."/>
            <person name="Labutti K."/>
            <person name="Salamov A."/>
            <person name="Andreopoulos B."/>
            <person name="Baker S."/>
            <person name="Barry K."/>
            <person name="Bills G."/>
            <person name="Bluhm B."/>
            <person name="Cannon C."/>
            <person name="Castanera R."/>
            <person name="Culley D."/>
            <person name="Daum C."/>
            <person name="Ezra D."/>
            <person name="Gonzalez J."/>
            <person name="Henrissat B."/>
            <person name="Kuo A."/>
            <person name="Liang C."/>
            <person name="Lipzen A."/>
            <person name="Lutzoni F."/>
            <person name="Magnuson J."/>
            <person name="Mondo S."/>
            <person name="Nolan M."/>
            <person name="Ohm R."/>
            <person name="Pangilinan J."/>
            <person name="Park H.-J."/>
            <person name="Ramirez L."/>
            <person name="Alfaro M."/>
            <person name="Sun H."/>
            <person name="Tritt A."/>
            <person name="Yoshinaga Y."/>
            <person name="Zwiers L.-H."/>
            <person name="Turgeon B."/>
            <person name="Goodwin S."/>
            <person name="Spatafora J."/>
            <person name="Crous P."/>
            <person name="Grigoriev I."/>
        </authorList>
    </citation>
    <scope>NUCLEOTIDE SEQUENCE</scope>
    <source>
        <strain evidence="6">CBS 675.92</strain>
    </source>
</reference>
<dbReference type="EMBL" id="ML977000">
    <property type="protein sequence ID" value="KAF1954091.1"/>
    <property type="molecule type" value="Genomic_DNA"/>
</dbReference>
<dbReference type="InterPro" id="IPR011993">
    <property type="entry name" value="PH-like_dom_sf"/>
</dbReference>
<keyword evidence="3" id="KW-0963">Cytoplasm</keyword>
<dbReference type="OrthoDB" id="19714at2759"/>
<evidence type="ECO:0008006" key="8">
    <source>
        <dbReference type="Google" id="ProtNLM"/>
    </source>
</evidence>
<feature type="region of interest" description="Disordered" evidence="5">
    <location>
        <begin position="219"/>
        <end position="261"/>
    </location>
</feature>
<feature type="region of interest" description="Disordered" evidence="5">
    <location>
        <begin position="1"/>
        <end position="24"/>
    </location>
</feature>
<evidence type="ECO:0000313" key="7">
    <source>
        <dbReference type="Proteomes" id="UP000800035"/>
    </source>
</evidence>
<feature type="compositionally biased region" description="Basic and acidic residues" evidence="5">
    <location>
        <begin position="250"/>
        <end position="261"/>
    </location>
</feature>
<accession>A0A6A5TN38</accession>
<dbReference type="PANTHER" id="PTHR21399:SF0">
    <property type="entry name" value="METHYLOSOME SUBUNIT PICLN"/>
    <property type="match status" value="1"/>
</dbReference>
<dbReference type="Pfam" id="PF03517">
    <property type="entry name" value="Voldacs"/>
    <property type="match status" value="1"/>
</dbReference>
<dbReference type="InterPro" id="IPR039924">
    <property type="entry name" value="ICln/Lot5/Saf5"/>
</dbReference>